<accession>A0A4R6JLE3</accession>
<dbReference type="InterPro" id="IPR041223">
    <property type="entry name" value="ApeA_NTD"/>
</dbReference>
<keyword evidence="3" id="KW-1185">Reference proteome</keyword>
<dbReference type="Proteomes" id="UP000294901">
    <property type="component" value="Unassembled WGS sequence"/>
</dbReference>
<sequence>MADGVALKPRLEPGQYRGRWSVPDESGTVHELDGDLDLTAGRPPTASLSGKVPLVREHRNGSTMAAFPQRFSHPVMTGALRNGPTVVLIDADVETWHHDQAFVSARAALVGPPRAPLDGPPTFNKITIQISGLDAYAGIGPIKAFSFPTEAQSFYDHPWQVQPNSDSKQTWSDPHATIAITWFSAIAQEFAFFRMAFSPVVTIELVEPLSLDGALDMWIEPLRRIISLATGRAEDITYLSLTRPGRDGRHDEFQVFGHKLDQVPFATRDNIVRKIKTAFRANTEDASPLHLLRAWQRLRAEHHPLLETYGASIVLPRQHPRSTYLLLVQALEGLYGYEHKMEQEKRVADHTVKRDEALAVLAEVANLPTSTLKFLRKYLMRRPPGGLDECFLEMFRSLPYNVSDELAATALVQRVKDKGERVVALPVALRTVRNDLSHGTKGYEDEDLFDVVQILDRVARAHMLRVLGCGAEAQDKAVRGDHR</sequence>
<dbReference type="EMBL" id="SNWR01000001">
    <property type="protein sequence ID" value="TDO37163.1"/>
    <property type="molecule type" value="Genomic_DNA"/>
</dbReference>
<proteinExistence type="predicted"/>
<name>A0A4R6JLE3_9ACTN</name>
<evidence type="ECO:0000313" key="3">
    <source>
        <dbReference type="Proteomes" id="UP000294901"/>
    </source>
</evidence>
<dbReference type="AlphaFoldDB" id="A0A4R6JLE3"/>
<reference evidence="2 3" key="1">
    <citation type="submission" date="2019-03" db="EMBL/GenBank/DDBJ databases">
        <title>Sequencing the genomes of 1000 actinobacteria strains.</title>
        <authorList>
            <person name="Klenk H.-P."/>
        </authorList>
    </citation>
    <scope>NUCLEOTIDE SEQUENCE [LARGE SCALE GENOMIC DNA]</scope>
    <source>
        <strain evidence="2 3">DSM 43805</strain>
    </source>
</reference>
<organism evidence="2 3">
    <name type="scientific">Paractinoplanes brasiliensis</name>
    <dbReference type="NCBI Taxonomy" id="52695"/>
    <lineage>
        <taxon>Bacteria</taxon>
        <taxon>Bacillati</taxon>
        <taxon>Actinomycetota</taxon>
        <taxon>Actinomycetes</taxon>
        <taxon>Micromonosporales</taxon>
        <taxon>Micromonosporaceae</taxon>
        <taxon>Paractinoplanes</taxon>
    </lineage>
</organism>
<dbReference type="Pfam" id="PF18862">
    <property type="entry name" value="ApeA_NTD1"/>
    <property type="match status" value="1"/>
</dbReference>
<gene>
    <name evidence="2" type="ORF">C8E87_0768</name>
</gene>
<feature type="domain" description="ApeA N-terminal" evidence="1">
    <location>
        <begin position="16"/>
        <end position="265"/>
    </location>
</feature>
<dbReference type="OrthoDB" id="4510694at2"/>
<evidence type="ECO:0000313" key="2">
    <source>
        <dbReference type="EMBL" id="TDO37163.1"/>
    </source>
</evidence>
<dbReference type="RefSeq" id="WP_133871830.1">
    <property type="nucleotide sequence ID" value="NZ_BOMD01000109.1"/>
</dbReference>
<protein>
    <recommendedName>
        <fullName evidence="1">ApeA N-terminal domain-containing protein</fullName>
    </recommendedName>
</protein>
<evidence type="ECO:0000259" key="1">
    <source>
        <dbReference type="Pfam" id="PF18862"/>
    </source>
</evidence>
<comment type="caution">
    <text evidence="2">The sequence shown here is derived from an EMBL/GenBank/DDBJ whole genome shotgun (WGS) entry which is preliminary data.</text>
</comment>